<feature type="transmembrane region" description="Helical" evidence="1">
    <location>
        <begin position="71"/>
        <end position="88"/>
    </location>
</feature>
<keyword evidence="1" id="KW-1133">Transmembrane helix</keyword>
<sequence>MQAVLDRTVGRLRRRIVSRAQAWMWRNEQPAREPVQLHRRRVYILPTGAGLLFAAVLVCMLIGSINYQLGLGYLFTFLVGAVGVVAMHRTHDNLLGLSIDCTETRPAHAGGDAGFVLRLTNPHRHTRAGLRLSLDGQTLAEDVHLQPSESRDVLIKLPTTRRGWLAAPRLRIDTIFPLGMFRAWSYYWPAQRALVYPALSATAAPPGGLGKGAGASRSGSGQDAFSHVTPYQPGEDVRRLHWRAFARDQLALRVHEGEAGEENVFRLDSLLPDVPLEEALSRLATAVVHSDQRRARFALVLGQETPVMSSGEAHRHACLARLATYGLRTTATQSERAA</sequence>
<organism evidence="2 3">
    <name type="scientific">Piscinibacterium candidicorallinum</name>
    <dbReference type="NCBI Taxonomy" id="1793872"/>
    <lineage>
        <taxon>Bacteria</taxon>
        <taxon>Pseudomonadati</taxon>
        <taxon>Pseudomonadota</taxon>
        <taxon>Betaproteobacteria</taxon>
        <taxon>Burkholderiales</taxon>
        <taxon>Piscinibacterium</taxon>
    </lineage>
</organism>
<evidence type="ECO:0000256" key="1">
    <source>
        <dbReference type="SAM" id="Phobius"/>
    </source>
</evidence>
<gene>
    <name evidence="2" type="ORF">ACFOEN_04095</name>
</gene>
<proteinExistence type="predicted"/>
<accession>A0ABV7GZ77</accession>
<keyword evidence="1" id="KW-0472">Membrane</keyword>
<keyword evidence="3" id="KW-1185">Reference proteome</keyword>
<dbReference type="PANTHER" id="PTHR34351">
    <property type="entry name" value="SLR1927 PROTEIN-RELATED"/>
    <property type="match status" value="1"/>
</dbReference>
<dbReference type="PANTHER" id="PTHR34351:SF1">
    <property type="entry name" value="SLR1927 PROTEIN"/>
    <property type="match status" value="1"/>
</dbReference>
<keyword evidence="1" id="KW-0812">Transmembrane</keyword>
<feature type="transmembrane region" description="Helical" evidence="1">
    <location>
        <begin position="42"/>
        <end position="65"/>
    </location>
</feature>
<name>A0ABV7GZ77_9BURK</name>
<comment type="caution">
    <text evidence="2">The sequence shown here is derived from an EMBL/GenBank/DDBJ whole genome shotgun (WGS) entry which is preliminary data.</text>
</comment>
<dbReference type="EMBL" id="JBHRTI010000003">
    <property type="protein sequence ID" value="MFC3146820.1"/>
    <property type="molecule type" value="Genomic_DNA"/>
</dbReference>
<dbReference type="Proteomes" id="UP001595556">
    <property type="component" value="Unassembled WGS sequence"/>
</dbReference>
<reference evidence="3" key="1">
    <citation type="journal article" date="2019" name="Int. J. Syst. Evol. Microbiol.">
        <title>The Global Catalogue of Microorganisms (GCM) 10K type strain sequencing project: providing services to taxonomists for standard genome sequencing and annotation.</title>
        <authorList>
            <consortium name="The Broad Institute Genomics Platform"/>
            <consortium name="The Broad Institute Genome Sequencing Center for Infectious Disease"/>
            <person name="Wu L."/>
            <person name="Ma J."/>
        </authorList>
    </citation>
    <scope>NUCLEOTIDE SEQUENCE [LARGE SCALE GENOMIC DNA]</scope>
    <source>
        <strain evidence="3">KCTC 52168</strain>
    </source>
</reference>
<protein>
    <submittedName>
        <fullName evidence="2">DUF58 domain-containing protein</fullName>
    </submittedName>
</protein>
<evidence type="ECO:0000313" key="2">
    <source>
        <dbReference type="EMBL" id="MFC3146820.1"/>
    </source>
</evidence>
<dbReference type="RefSeq" id="WP_377301336.1">
    <property type="nucleotide sequence ID" value="NZ_CP180191.1"/>
</dbReference>
<evidence type="ECO:0000313" key="3">
    <source>
        <dbReference type="Proteomes" id="UP001595556"/>
    </source>
</evidence>